<proteinExistence type="inferred from homology"/>
<evidence type="ECO:0000256" key="6">
    <source>
        <dbReference type="RuleBase" id="RU363067"/>
    </source>
</evidence>
<comment type="caution">
    <text evidence="8">The sequence shown here is derived from an EMBL/GenBank/DDBJ whole genome shotgun (WGS) entry which is preliminary data.</text>
</comment>
<dbReference type="EMBL" id="CAMXCT010006822">
    <property type="protein sequence ID" value="CAI4020609.1"/>
    <property type="molecule type" value="Genomic_DNA"/>
</dbReference>
<feature type="active site" description="Proton donor" evidence="3">
    <location>
        <position position="238"/>
    </location>
</feature>
<dbReference type="PROSITE" id="PS00126">
    <property type="entry name" value="PDEASE_I_1"/>
    <property type="match status" value="1"/>
</dbReference>
<dbReference type="PRINTS" id="PR00387">
    <property type="entry name" value="PDIESTERASE1"/>
</dbReference>
<dbReference type="Gene3D" id="1.10.1300.10">
    <property type="entry name" value="3'5'-cyclic nucleotide phosphodiesterase, catalytic domain"/>
    <property type="match status" value="1"/>
</dbReference>
<dbReference type="Proteomes" id="UP001152797">
    <property type="component" value="Unassembled WGS sequence"/>
</dbReference>
<reference evidence="9 10" key="2">
    <citation type="submission" date="2024-05" db="EMBL/GenBank/DDBJ databases">
        <authorList>
            <person name="Chen Y."/>
            <person name="Shah S."/>
            <person name="Dougan E. K."/>
            <person name="Thang M."/>
            <person name="Chan C."/>
        </authorList>
    </citation>
    <scope>NUCLEOTIDE SEQUENCE [LARGE SCALE GENOMIC DNA]</scope>
</reference>
<dbReference type="PROSITE" id="PS51845">
    <property type="entry name" value="PDEASE_I_2"/>
    <property type="match status" value="1"/>
</dbReference>
<feature type="binding site" evidence="4">
    <location>
        <position position="279"/>
    </location>
    <ligand>
        <name>AMP</name>
        <dbReference type="ChEBI" id="CHEBI:456215"/>
    </ligand>
</feature>
<protein>
    <recommendedName>
        <fullName evidence="6">Phosphodiesterase</fullName>
        <ecNumber evidence="6">3.1.4.-</ecNumber>
    </recommendedName>
</protein>
<dbReference type="InterPro" id="IPR036971">
    <property type="entry name" value="PDEase_catalytic_dom_sf"/>
</dbReference>
<evidence type="ECO:0000313" key="9">
    <source>
        <dbReference type="EMBL" id="CAL4807921.1"/>
    </source>
</evidence>
<accession>A0A9P1GT52</accession>
<dbReference type="InterPro" id="IPR002073">
    <property type="entry name" value="PDEase_catalytic_dom"/>
</dbReference>
<keyword evidence="10" id="KW-1185">Reference proteome</keyword>
<evidence type="ECO:0000256" key="4">
    <source>
        <dbReference type="PIRSR" id="PIRSR623088-2"/>
    </source>
</evidence>
<evidence type="ECO:0000259" key="7">
    <source>
        <dbReference type="PROSITE" id="PS51845"/>
    </source>
</evidence>
<evidence type="ECO:0000256" key="3">
    <source>
        <dbReference type="PIRSR" id="PIRSR623088-1"/>
    </source>
</evidence>
<evidence type="ECO:0000313" key="8">
    <source>
        <dbReference type="EMBL" id="CAI4020609.1"/>
    </source>
</evidence>
<dbReference type="EC" id="3.1.4.-" evidence="6"/>
<dbReference type="PANTHER" id="PTHR11347">
    <property type="entry name" value="CYCLIC NUCLEOTIDE PHOSPHODIESTERASE"/>
    <property type="match status" value="1"/>
</dbReference>
<feature type="binding site" evidence="5">
    <location>
        <position position="242"/>
    </location>
    <ligand>
        <name>Zn(2+)</name>
        <dbReference type="ChEBI" id="CHEBI:29105"/>
        <label>1</label>
    </ligand>
</feature>
<feature type="binding site" evidence="5">
    <location>
        <position position="279"/>
    </location>
    <ligand>
        <name>Zn(2+)</name>
        <dbReference type="ChEBI" id="CHEBI:29105"/>
        <label>2</label>
    </ligand>
</feature>
<name>A0A9P1GT52_9DINO</name>
<reference evidence="8" key="1">
    <citation type="submission" date="2022-10" db="EMBL/GenBank/DDBJ databases">
        <authorList>
            <person name="Chen Y."/>
            <person name="Dougan E. K."/>
            <person name="Chan C."/>
            <person name="Rhodes N."/>
            <person name="Thang M."/>
        </authorList>
    </citation>
    <scope>NUCLEOTIDE SEQUENCE</scope>
</reference>
<evidence type="ECO:0000256" key="5">
    <source>
        <dbReference type="PIRSR" id="PIRSR623088-3"/>
    </source>
</evidence>
<evidence type="ECO:0000256" key="1">
    <source>
        <dbReference type="ARBA" id="ARBA00022723"/>
    </source>
</evidence>
<comment type="cofactor">
    <cofactor evidence="6">
        <name>a divalent metal cation</name>
        <dbReference type="ChEBI" id="CHEBI:60240"/>
    </cofactor>
    <text evidence="6">Binds 2 divalent metal cations per subunit. Site 1 may preferentially bind zinc ions, while site 2 has a preference for magnesium and/or manganese ions.</text>
</comment>
<feature type="domain" description="PDEase" evidence="7">
    <location>
        <begin position="158"/>
        <end position="490"/>
    </location>
</feature>
<feature type="binding site" evidence="4">
    <location>
        <position position="395"/>
    </location>
    <ligand>
        <name>AMP</name>
        <dbReference type="ChEBI" id="CHEBI:456215"/>
    </ligand>
</feature>
<dbReference type="EMBL" id="CAMXCT030006822">
    <property type="protein sequence ID" value="CAL4807921.1"/>
    <property type="molecule type" value="Genomic_DNA"/>
</dbReference>
<dbReference type="OrthoDB" id="342865at2759"/>
<feature type="binding site" evidence="4">
    <location>
        <position position="446"/>
    </location>
    <ligand>
        <name>AMP</name>
        <dbReference type="ChEBI" id="CHEBI:456215"/>
    </ligand>
</feature>
<feature type="binding site" evidence="4">
    <location>
        <begin position="238"/>
        <end position="242"/>
    </location>
    <ligand>
        <name>AMP</name>
        <dbReference type="ChEBI" id="CHEBI:456215"/>
    </ligand>
</feature>
<dbReference type="InterPro" id="IPR003607">
    <property type="entry name" value="HD/PDEase_dom"/>
</dbReference>
<feature type="binding site" evidence="5">
    <location>
        <position position="278"/>
    </location>
    <ligand>
        <name>Zn(2+)</name>
        <dbReference type="ChEBI" id="CHEBI:29105"/>
        <label>1</label>
    </ligand>
</feature>
<dbReference type="GO" id="GO:0007165">
    <property type="term" value="P:signal transduction"/>
    <property type="evidence" value="ECO:0007669"/>
    <property type="project" value="InterPro"/>
</dbReference>
<comment type="similarity">
    <text evidence="6">Belongs to the cyclic nucleotide phosphodiesterase family.</text>
</comment>
<dbReference type="SMART" id="SM00471">
    <property type="entry name" value="HDc"/>
    <property type="match status" value="1"/>
</dbReference>
<sequence>MTVRRPIQRFYTEPAPMNKLGKPHLQVVRSISVGQAPNIPDTDGVNEMLAKAGPSATLKDVARGILDRLVERPELEVQVEEILFLKDCLGASLEWLCSLAASDGAACFKRPLLWSGWCSRCDCEAKDYLMIYTKQVNANSCPGTPGSRSRTPSVAFSRPPSWESLDANILEDFDKWDFDSFQLSEATKGSPLHFAGWKALGGFLGEEPSDVFLEMERTSRFLEAVEDMYARQDTVLYHNNVHAADVTQCVHALLLQFGFAAYFDQLSILALLLGAIVHDMGHDGRTNSYHANVCDDIALTYNDISVLENMHISKTFKLMHSDPSTNILEGFKLEHRNRLRKEMVEVVLGTDMSSHFGNVADFKTLIEKLGSDPAEWHHEPKAMSALRVMVLHAMDISNPAKVLPLSDKWSDLLRQEFFLQGDEEKRLGLPISPLCDRETVRFASSQVGFFTIIVQPTFTLMAELQHRVKDVLLTHLQTNTEAWEARKRKEQLGLEISQALPLLKIRPLESTELTDLAVFPDTGACLFSPSRGGSTRDVPCDSQSHGQPRVPAVQRNVEDVEGSDDETALAALAALACCASVEAQVAKGFHKNRPAAPAEAFALFY</sequence>
<dbReference type="SUPFAM" id="SSF109604">
    <property type="entry name" value="HD-domain/PDEase-like"/>
    <property type="match status" value="1"/>
</dbReference>
<dbReference type="AlphaFoldDB" id="A0A9P1GT52"/>
<dbReference type="GO" id="GO:0046872">
    <property type="term" value="F:metal ion binding"/>
    <property type="evidence" value="ECO:0007669"/>
    <property type="project" value="UniProtKB-KW"/>
</dbReference>
<keyword evidence="1 5" id="KW-0479">Metal-binding</keyword>
<feature type="binding site" evidence="5">
    <location>
        <position position="395"/>
    </location>
    <ligand>
        <name>Zn(2+)</name>
        <dbReference type="ChEBI" id="CHEBI:29105"/>
        <label>1</label>
    </ligand>
</feature>
<dbReference type="CDD" id="cd00077">
    <property type="entry name" value="HDc"/>
    <property type="match status" value="1"/>
</dbReference>
<gene>
    <name evidence="8" type="ORF">C1SCF055_LOCUS45012</name>
</gene>
<dbReference type="EMBL" id="CAMXCT020006822">
    <property type="protein sequence ID" value="CAL1173984.1"/>
    <property type="molecule type" value="Genomic_DNA"/>
</dbReference>
<dbReference type="Pfam" id="PF00233">
    <property type="entry name" value="PDEase_I"/>
    <property type="match status" value="1"/>
</dbReference>
<feature type="binding site" evidence="5">
    <location>
        <position position="279"/>
    </location>
    <ligand>
        <name>Zn(2+)</name>
        <dbReference type="ChEBI" id="CHEBI:29105"/>
        <label>1</label>
    </ligand>
</feature>
<keyword evidence="2 6" id="KW-0378">Hydrolase</keyword>
<dbReference type="GO" id="GO:0004114">
    <property type="term" value="F:3',5'-cyclic-nucleotide phosphodiesterase activity"/>
    <property type="evidence" value="ECO:0007669"/>
    <property type="project" value="InterPro"/>
</dbReference>
<dbReference type="InterPro" id="IPR023088">
    <property type="entry name" value="PDEase"/>
</dbReference>
<evidence type="ECO:0000313" key="10">
    <source>
        <dbReference type="Proteomes" id="UP001152797"/>
    </source>
</evidence>
<evidence type="ECO:0000256" key="2">
    <source>
        <dbReference type="ARBA" id="ARBA00022801"/>
    </source>
</evidence>
<organism evidence="8">
    <name type="scientific">Cladocopium goreaui</name>
    <dbReference type="NCBI Taxonomy" id="2562237"/>
    <lineage>
        <taxon>Eukaryota</taxon>
        <taxon>Sar</taxon>
        <taxon>Alveolata</taxon>
        <taxon>Dinophyceae</taxon>
        <taxon>Suessiales</taxon>
        <taxon>Symbiodiniaceae</taxon>
        <taxon>Cladocopium</taxon>
    </lineage>
</organism>
<dbReference type="InterPro" id="IPR023174">
    <property type="entry name" value="PDEase_CS"/>
</dbReference>